<accession>A0A3A4B1K7</accession>
<dbReference type="AlphaFoldDB" id="A0A3A4B1K7"/>
<keyword evidence="3" id="KW-1185">Reference proteome</keyword>
<organism evidence="2 3">
    <name type="scientific">Bailinhaonella thermotolerans</name>
    <dbReference type="NCBI Taxonomy" id="1070861"/>
    <lineage>
        <taxon>Bacteria</taxon>
        <taxon>Bacillati</taxon>
        <taxon>Actinomycetota</taxon>
        <taxon>Actinomycetes</taxon>
        <taxon>Streptosporangiales</taxon>
        <taxon>Streptosporangiaceae</taxon>
        <taxon>Bailinhaonella</taxon>
    </lineage>
</organism>
<dbReference type="Proteomes" id="UP000265768">
    <property type="component" value="Unassembled WGS sequence"/>
</dbReference>
<dbReference type="EMBL" id="QZEY01000007">
    <property type="protein sequence ID" value="RJL31290.1"/>
    <property type="molecule type" value="Genomic_DNA"/>
</dbReference>
<gene>
    <name evidence="2" type="ORF">D5H75_19725</name>
</gene>
<dbReference type="Pfam" id="PF01978">
    <property type="entry name" value="TrmB"/>
    <property type="match status" value="1"/>
</dbReference>
<proteinExistence type="predicted"/>
<evidence type="ECO:0000313" key="2">
    <source>
        <dbReference type="EMBL" id="RJL31290.1"/>
    </source>
</evidence>
<dbReference type="RefSeq" id="WP_119927975.1">
    <property type="nucleotide sequence ID" value="NZ_QZEY01000007.1"/>
</dbReference>
<sequence>MAERESWDHDVWGGDGLGRDAQGLSDADTAVYEAAVTLATDSRATADGLARLTGMEPAAVESSLGRLVDRGWLKRESDSGEDFYTVGPNDWTVAGS</sequence>
<dbReference type="Gene3D" id="1.10.10.10">
    <property type="entry name" value="Winged helix-like DNA-binding domain superfamily/Winged helix DNA-binding domain"/>
    <property type="match status" value="1"/>
</dbReference>
<evidence type="ECO:0000313" key="3">
    <source>
        <dbReference type="Proteomes" id="UP000265768"/>
    </source>
</evidence>
<protein>
    <recommendedName>
        <fullName evidence="1">Transcription regulator TrmB N-terminal domain-containing protein</fullName>
    </recommendedName>
</protein>
<comment type="caution">
    <text evidence="2">The sequence shown here is derived from an EMBL/GenBank/DDBJ whole genome shotgun (WGS) entry which is preliminary data.</text>
</comment>
<reference evidence="2 3" key="1">
    <citation type="submission" date="2018-09" db="EMBL/GenBank/DDBJ databases">
        <title>YIM 75507 draft genome.</title>
        <authorList>
            <person name="Tang S."/>
            <person name="Feng Y."/>
        </authorList>
    </citation>
    <scope>NUCLEOTIDE SEQUENCE [LARGE SCALE GENOMIC DNA]</scope>
    <source>
        <strain evidence="2 3">YIM 75507</strain>
    </source>
</reference>
<dbReference type="InterPro" id="IPR036388">
    <property type="entry name" value="WH-like_DNA-bd_sf"/>
</dbReference>
<evidence type="ECO:0000259" key="1">
    <source>
        <dbReference type="Pfam" id="PF01978"/>
    </source>
</evidence>
<feature type="domain" description="Transcription regulator TrmB N-terminal" evidence="1">
    <location>
        <begin position="23"/>
        <end position="79"/>
    </location>
</feature>
<dbReference type="InterPro" id="IPR002831">
    <property type="entry name" value="Tscrpt_reg_TrmB_N"/>
</dbReference>
<name>A0A3A4B1K7_9ACTN</name>
<dbReference type="SUPFAM" id="SSF46785">
    <property type="entry name" value="Winged helix' DNA-binding domain"/>
    <property type="match status" value="1"/>
</dbReference>
<dbReference type="InterPro" id="IPR036390">
    <property type="entry name" value="WH_DNA-bd_sf"/>
</dbReference>